<dbReference type="GO" id="GO:0004519">
    <property type="term" value="F:endonuclease activity"/>
    <property type="evidence" value="ECO:0007669"/>
    <property type="project" value="UniProtKB-KW"/>
</dbReference>
<evidence type="ECO:0000256" key="6">
    <source>
        <dbReference type="ARBA" id="ARBA00022918"/>
    </source>
</evidence>
<keyword evidence="2" id="KW-0548">Nucleotidyltransferase</keyword>
<evidence type="ECO:0000259" key="7">
    <source>
        <dbReference type="Pfam" id="PF17917"/>
    </source>
</evidence>
<comment type="caution">
    <text evidence="8">The sequence shown here is derived from an EMBL/GenBank/DDBJ whole genome shotgun (WGS) entry which is preliminary data.</text>
</comment>
<dbReference type="Pfam" id="PF17917">
    <property type="entry name" value="RT_RNaseH"/>
    <property type="match status" value="1"/>
</dbReference>
<reference evidence="8 9" key="1">
    <citation type="submission" date="2024-01" db="EMBL/GenBank/DDBJ databases">
        <title>The complete chloroplast genome sequence of Lithospermum erythrorhizon: insights into the phylogenetic relationship among Boraginaceae species and the maternal lineages of purple gromwells.</title>
        <authorList>
            <person name="Okada T."/>
            <person name="Watanabe K."/>
        </authorList>
    </citation>
    <scope>NUCLEOTIDE SEQUENCE [LARGE SCALE GENOMIC DNA]</scope>
</reference>
<keyword evidence="3" id="KW-0540">Nuclease</keyword>
<keyword evidence="9" id="KW-1185">Reference proteome</keyword>
<organism evidence="8 9">
    <name type="scientific">Lithospermum erythrorhizon</name>
    <name type="common">Purple gromwell</name>
    <name type="synonym">Lithospermum officinale var. erythrorhizon</name>
    <dbReference type="NCBI Taxonomy" id="34254"/>
    <lineage>
        <taxon>Eukaryota</taxon>
        <taxon>Viridiplantae</taxon>
        <taxon>Streptophyta</taxon>
        <taxon>Embryophyta</taxon>
        <taxon>Tracheophyta</taxon>
        <taxon>Spermatophyta</taxon>
        <taxon>Magnoliopsida</taxon>
        <taxon>eudicotyledons</taxon>
        <taxon>Gunneridae</taxon>
        <taxon>Pentapetalae</taxon>
        <taxon>asterids</taxon>
        <taxon>lamiids</taxon>
        <taxon>Boraginales</taxon>
        <taxon>Boraginaceae</taxon>
        <taxon>Boraginoideae</taxon>
        <taxon>Lithospermeae</taxon>
        <taxon>Lithospermum</taxon>
    </lineage>
</organism>
<evidence type="ECO:0000313" key="9">
    <source>
        <dbReference type="Proteomes" id="UP001454036"/>
    </source>
</evidence>
<evidence type="ECO:0000256" key="5">
    <source>
        <dbReference type="ARBA" id="ARBA00022801"/>
    </source>
</evidence>
<keyword evidence="1" id="KW-0808">Transferase</keyword>
<dbReference type="EMBL" id="BAABME010007335">
    <property type="protein sequence ID" value="GAA0170649.1"/>
    <property type="molecule type" value="Genomic_DNA"/>
</dbReference>
<keyword evidence="4" id="KW-0255">Endonuclease</keyword>
<dbReference type="AlphaFoldDB" id="A0AAV3R469"/>
<dbReference type="InterPro" id="IPR043502">
    <property type="entry name" value="DNA/RNA_pol_sf"/>
</dbReference>
<dbReference type="PANTHER" id="PTHR48475:SF2">
    <property type="entry name" value="RIBONUCLEASE H"/>
    <property type="match status" value="1"/>
</dbReference>
<feature type="domain" description="Reverse transcriptase RNase H-like" evidence="7">
    <location>
        <begin position="49"/>
        <end position="114"/>
    </location>
</feature>
<evidence type="ECO:0000256" key="4">
    <source>
        <dbReference type="ARBA" id="ARBA00022759"/>
    </source>
</evidence>
<dbReference type="SUPFAM" id="SSF56672">
    <property type="entry name" value="DNA/RNA polymerases"/>
    <property type="match status" value="1"/>
</dbReference>
<dbReference type="GO" id="GO:0016787">
    <property type="term" value="F:hydrolase activity"/>
    <property type="evidence" value="ECO:0007669"/>
    <property type="project" value="UniProtKB-KW"/>
</dbReference>
<evidence type="ECO:0000256" key="3">
    <source>
        <dbReference type="ARBA" id="ARBA00022722"/>
    </source>
</evidence>
<dbReference type="PANTHER" id="PTHR48475">
    <property type="entry name" value="RIBONUCLEASE H"/>
    <property type="match status" value="1"/>
</dbReference>
<keyword evidence="5" id="KW-0378">Hydrolase</keyword>
<sequence length="130" mass="15009">MFSQMGTDPNSDKISAVQGMQSPQTYWYGLLQEMSYSSIWLFLSRRSSVLIREEEKVQIQVYYVSRVMRWAETQYPVTEKLVFALIVATPRLKPYFEAHPVEVIMGQQLRKILDNPSKCGQLVEGAIKAE</sequence>
<protein>
    <recommendedName>
        <fullName evidence="7">Reverse transcriptase RNase H-like domain-containing protein</fullName>
    </recommendedName>
</protein>
<dbReference type="InterPro" id="IPR041373">
    <property type="entry name" value="RT_RNaseH"/>
</dbReference>
<evidence type="ECO:0000313" key="8">
    <source>
        <dbReference type="EMBL" id="GAA0170649.1"/>
    </source>
</evidence>
<dbReference type="GO" id="GO:0003964">
    <property type="term" value="F:RNA-directed DNA polymerase activity"/>
    <property type="evidence" value="ECO:0007669"/>
    <property type="project" value="UniProtKB-KW"/>
</dbReference>
<evidence type="ECO:0000256" key="1">
    <source>
        <dbReference type="ARBA" id="ARBA00022679"/>
    </source>
</evidence>
<dbReference type="Proteomes" id="UP001454036">
    <property type="component" value="Unassembled WGS sequence"/>
</dbReference>
<keyword evidence="6" id="KW-0695">RNA-directed DNA polymerase</keyword>
<accession>A0AAV3R469</accession>
<evidence type="ECO:0000256" key="2">
    <source>
        <dbReference type="ARBA" id="ARBA00022695"/>
    </source>
</evidence>
<gene>
    <name evidence="8" type="ORF">LIER_24870</name>
</gene>
<proteinExistence type="predicted"/>
<name>A0AAV3R469_LITER</name>